<accession>A0ABU1JJ45</accession>
<dbReference type="Proteomes" id="UP001262410">
    <property type="component" value="Unassembled WGS sequence"/>
</dbReference>
<evidence type="ECO:0000313" key="1">
    <source>
        <dbReference type="EMBL" id="MDR6288626.1"/>
    </source>
</evidence>
<keyword evidence="2" id="KW-1185">Reference proteome</keyword>
<proteinExistence type="predicted"/>
<dbReference type="RefSeq" id="WP_309792637.1">
    <property type="nucleotide sequence ID" value="NZ_JAVDPW010000002.1"/>
</dbReference>
<gene>
    <name evidence="1" type="ORF">E9232_001133</name>
</gene>
<protein>
    <submittedName>
        <fullName evidence="1">Uncharacterized protein</fullName>
    </submittedName>
</protein>
<reference evidence="1 2" key="1">
    <citation type="submission" date="2023-07" db="EMBL/GenBank/DDBJ databases">
        <title>Sorghum-associated microbial communities from plants grown in Nebraska, USA.</title>
        <authorList>
            <person name="Schachtman D."/>
        </authorList>
    </citation>
    <scope>NUCLEOTIDE SEQUENCE [LARGE SCALE GENOMIC DNA]</scope>
    <source>
        <strain evidence="1 2">584</strain>
    </source>
</reference>
<sequence>MARKVTKWPPPEYDPVLADFGRIVFNFNVFEQHMRTILWCILSEDQNDQKHYAINLNMDIRSIVDSIRTYAIEFCDGDKQRSLIHCCDLFFSVKEYRDFYVNHLSGLVTNGTMELYVADAQPRITDYRKRITEADVEWLQQLCYVGSNYSAEVYGFVAEQLGRLSGGDKPRDLPTPVPLPKKLDRQGIIRLKK</sequence>
<name>A0ABU1JJ45_9PROT</name>
<comment type="caution">
    <text evidence="1">The sequence shown here is derived from an EMBL/GenBank/DDBJ whole genome shotgun (WGS) entry which is preliminary data.</text>
</comment>
<dbReference type="EMBL" id="JAVDPW010000002">
    <property type="protein sequence ID" value="MDR6288626.1"/>
    <property type="molecule type" value="Genomic_DNA"/>
</dbReference>
<organism evidence="1 2">
    <name type="scientific">Inquilinus ginsengisoli</name>
    <dbReference type="NCBI Taxonomy" id="363840"/>
    <lineage>
        <taxon>Bacteria</taxon>
        <taxon>Pseudomonadati</taxon>
        <taxon>Pseudomonadota</taxon>
        <taxon>Alphaproteobacteria</taxon>
        <taxon>Rhodospirillales</taxon>
        <taxon>Rhodospirillaceae</taxon>
        <taxon>Inquilinus</taxon>
    </lineage>
</organism>
<evidence type="ECO:0000313" key="2">
    <source>
        <dbReference type="Proteomes" id="UP001262410"/>
    </source>
</evidence>